<proteinExistence type="predicted"/>
<dbReference type="HOGENOM" id="CLU_3133582_0_0_5"/>
<dbReference type="STRING" id="1458461.BN1012_Phect904"/>
<dbReference type="AlphaFoldDB" id="X5M7I0"/>
<accession>X5M7I0</accession>
<dbReference type="EMBL" id="HG966617">
    <property type="protein sequence ID" value="CDO59118.1"/>
    <property type="molecule type" value="Genomic_DNA"/>
</dbReference>
<gene>
    <name evidence="1" type="ORF">BN1012_Phect904</name>
</gene>
<sequence length="49" mass="5331">MAVGATLTDYCIVRRNKSAFRFSAGRTLLFLRSEAEFSLVSVFSAAAQA</sequence>
<reference evidence="1 2" key="1">
    <citation type="journal article" date="2014" name="Front. Genet.">
        <title>Genome and metabolic network of "Candidatus Phaeomarinobacter ectocarpi" Ec32, a new candidate genus of Alphaproteobacteria frequently associated with brown algae.</title>
        <authorList>
            <person name="Dittami S.M."/>
            <person name="Barbeyron T."/>
            <person name="Boyen C."/>
            <person name="Cambefort J."/>
            <person name="Collet G."/>
            <person name="Delage L."/>
            <person name="Gobet A."/>
            <person name="Groisillier A."/>
            <person name="Leblanc C."/>
            <person name="Michel G."/>
            <person name="Scornet D."/>
            <person name="Siegel A."/>
            <person name="Tapia J.E."/>
            <person name="Tonon T."/>
        </authorList>
    </citation>
    <scope>NUCLEOTIDE SEQUENCE [LARGE SCALE GENOMIC DNA]</scope>
    <source>
        <strain evidence="1 2">Ec32</strain>
    </source>
</reference>
<protein>
    <submittedName>
        <fullName evidence="1">Uncharacterized protein</fullName>
    </submittedName>
</protein>
<keyword evidence="2" id="KW-1185">Reference proteome</keyword>
<organism evidence="1 2">
    <name type="scientific">Candidatus Phaeomarinibacter ectocarpi</name>
    <dbReference type="NCBI Taxonomy" id="1458461"/>
    <lineage>
        <taxon>Bacteria</taxon>
        <taxon>Pseudomonadati</taxon>
        <taxon>Pseudomonadota</taxon>
        <taxon>Alphaproteobacteria</taxon>
        <taxon>Hyphomicrobiales</taxon>
        <taxon>Parvibaculaceae</taxon>
        <taxon>Candidatus Phaeomarinibacter</taxon>
    </lineage>
</organism>
<name>X5M7I0_9HYPH</name>
<evidence type="ECO:0000313" key="1">
    <source>
        <dbReference type="EMBL" id="CDO59118.1"/>
    </source>
</evidence>
<evidence type="ECO:0000313" key="2">
    <source>
        <dbReference type="Proteomes" id="UP000032160"/>
    </source>
</evidence>
<dbReference type="Proteomes" id="UP000032160">
    <property type="component" value="Chromosome I"/>
</dbReference>
<dbReference type="KEGG" id="pect:BN1012_Phect904"/>